<gene>
    <name evidence="2" type="ORF">M5X12_19435</name>
</gene>
<feature type="domain" description="HTH cro/C1-type" evidence="1">
    <location>
        <begin position="6"/>
        <end position="60"/>
    </location>
</feature>
<dbReference type="Pfam" id="PF13560">
    <property type="entry name" value="HTH_31"/>
    <property type="match status" value="1"/>
</dbReference>
<keyword evidence="3" id="KW-1185">Reference proteome</keyword>
<accession>A0ABT4H189</accession>
<dbReference type="SMART" id="SM00530">
    <property type="entry name" value="HTH_XRE"/>
    <property type="match status" value="1"/>
</dbReference>
<sequence length="80" mass="9190">MKRTYLRACREFRGMPRSAAAQEAGISEIHLRKLEDGQVNPSVNVMRELCIIYEETPQKLFPDLFEGILYSDKDSIPCNV</sequence>
<dbReference type="Proteomes" id="UP001527181">
    <property type="component" value="Unassembled WGS sequence"/>
</dbReference>
<evidence type="ECO:0000313" key="2">
    <source>
        <dbReference type="EMBL" id="MCY9762710.1"/>
    </source>
</evidence>
<dbReference type="SUPFAM" id="SSF47413">
    <property type="entry name" value="lambda repressor-like DNA-binding domains"/>
    <property type="match status" value="1"/>
</dbReference>
<dbReference type="InterPro" id="IPR010982">
    <property type="entry name" value="Lambda_DNA-bd_dom_sf"/>
</dbReference>
<proteinExistence type="predicted"/>
<name>A0ABT4H189_PAEAL</name>
<dbReference type="RefSeq" id="WP_005551936.1">
    <property type="nucleotide sequence ID" value="NZ_JAMDLX010000061.1"/>
</dbReference>
<dbReference type="Gene3D" id="1.10.260.40">
    <property type="entry name" value="lambda repressor-like DNA-binding domains"/>
    <property type="match status" value="1"/>
</dbReference>
<comment type="caution">
    <text evidence="2">The sequence shown here is derived from an EMBL/GenBank/DDBJ whole genome shotgun (WGS) entry which is preliminary data.</text>
</comment>
<reference evidence="2 3" key="1">
    <citation type="submission" date="2022-05" db="EMBL/GenBank/DDBJ databases">
        <title>Genome Sequencing of Bee-Associated Microbes.</title>
        <authorList>
            <person name="Dunlap C."/>
        </authorList>
    </citation>
    <scope>NUCLEOTIDE SEQUENCE [LARGE SCALE GENOMIC DNA]</scope>
    <source>
        <strain evidence="2 3">NRRL B-04010</strain>
    </source>
</reference>
<evidence type="ECO:0000313" key="3">
    <source>
        <dbReference type="Proteomes" id="UP001527181"/>
    </source>
</evidence>
<evidence type="ECO:0000259" key="1">
    <source>
        <dbReference type="PROSITE" id="PS50943"/>
    </source>
</evidence>
<organism evidence="2 3">
    <name type="scientific">Paenibacillus alvei</name>
    <name type="common">Bacillus alvei</name>
    <dbReference type="NCBI Taxonomy" id="44250"/>
    <lineage>
        <taxon>Bacteria</taxon>
        <taxon>Bacillati</taxon>
        <taxon>Bacillota</taxon>
        <taxon>Bacilli</taxon>
        <taxon>Bacillales</taxon>
        <taxon>Paenibacillaceae</taxon>
        <taxon>Paenibacillus</taxon>
    </lineage>
</organism>
<dbReference type="EMBL" id="JAMDNP010000041">
    <property type="protein sequence ID" value="MCY9762710.1"/>
    <property type="molecule type" value="Genomic_DNA"/>
</dbReference>
<dbReference type="CDD" id="cd00093">
    <property type="entry name" value="HTH_XRE"/>
    <property type="match status" value="1"/>
</dbReference>
<dbReference type="PROSITE" id="PS50943">
    <property type="entry name" value="HTH_CROC1"/>
    <property type="match status" value="1"/>
</dbReference>
<protein>
    <submittedName>
        <fullName evidence="2">Helix-turn-helix domain-containing protein</fullName>
    </submittedName>
</protein>
<dbReference type="GeneID" id="94492139"/>
<dbReference type="InterPro" id="IPR001387">
    <property type="entry name" value="Cro/C1-type_HTH"/>
</dbReference>